<dbReference type="EMBL" id="JAGHQM010002871">
    <property type="protein sequence ID" value="KAH0548071.1"/>
    <property type="molecule type" value="Genomic_DNA"/>
</dbReference>
<organism evidence="2 3">
    <name type="scientific">Trichoglossum hirsutum</name>
    <dbReference type="NCBI Taxonomy" id="265104"/>
    <lineage>
        <taxon>Eukaryota</taxon>
        <taxon>Fungi</taxon>
        <taxon>Dikarya</taxon>
        <taxon>Ascomycota</taxon>
        <taxon>Pezizomycotina</taxon>
        <taxon>Geoglossomycetes</taxon>
        <taxon>Geoglossales</taxon>
        <taxon>Geoglossaceae</taxon>
        <taxon>Trichoglossum</taxon>
    </lineage>
</organism>
<dbReference type="Proteomes" id="UP000750711">
    <property type="component" value="Unassembled WGS sequence"/>
</dbReference>
<gene>
    <name evidence="2" type="ORF">GP486_008189</name>
</gene>
<proteinExistence type="predicted"/>
<name>A0A9P8IE60_9PEZI</name>
<feature type="region of interest" description="Disordered" evidence="1">
    <location>
        <begin position="77"/>
        <end position="120"/>
    </location>
</feature>
<evidence type="ECO:0000313" key="3">
    <source>
        <dbReference type="Proteomes" id="UP000750711"/>
    </source>
</evidence>
<comment type="caution">
    <text evidence="2">The sequence shown here is derived from an EMBL/GenBank/DDBJ whole genome shotgun (WGS) entry which is preliminary data.</text>
</comment>
<protein>
    <submittedName>
        <fullName evidence="2">Uncharacterized protein</fullName>
    </submittedName>
</protein>
<feature type="non-terminal residue" evidence="2">
    <location>
        <position position="174"/>
    </location>
</feature>
<feature type="region of interest" description="Disordered" evidence="1">
    <location>
        <begin position="134"/>
        <end position="174"/>
    </location>
</feature>
<evidence type="ECO:0000256" key="1">
    <source>
        <dbReference type="SAM" id="MobiDB-lite"/>
    </source>
</evidence>
<evidence type="ECO:0000313" key="2">
    <source>
        <dbReference type="EMBL" id="KAH0548071.1"/>
    </source>
</evidence>
<sequence length="174" mass="18390">MDGAKRNVLVAALSAYAESLAKNSEQLGLEQGKGKGKVLGYDVDLSAEIQNQLNICGELTDTIVDAASGEDIVRAFGPAEVASRPPKDGHEALEGLGESLDKGPATKSQTGDDWQTGPFQDINPWAIALDQQTRPSIPEPQGSYVDNEPYIDPFTGSLVVPETGFEPGPSNKPP</sequence>
<accession>A0A9P8IE60</accession>
<reference evidence="2" key="1">
    <citation type="submission" date="2021-03" db="EMBL/GenBank/DDBJ databases">
        <title>Comparative genomics and phylogenomic investigation of the class Geoglossomycetes provide insights into ecological specialization and systematics.</title>
        <authorList>
            <person name="Melie T."/>
            <person name="Pirro S."/>
            <person name="Miller A.N."/>
            <person name="Quandt A."/>
        </authorList>
    </citation>
    <scope>NUCLEOTIDE SEQUENCE</scope>
    <source>
        <strain evidence="2">CAQ_001_2017</strain>
    </source>
</reference>
<keyword evidence="3" id="KW-1185">Reference proteome</keyword>
<dbReference type="AlphaFoldDB" id="A0A9P8IE60"/>